<keyword evidence="8" id="KW-1185">Reference proteome</keyword>
<proteinExistence type="predicted"/>
<dbReference type="GO" id="GO:0016567">
    <property type="term" value="P:protein ubiquitination"/>
    <property type="evidence" value="ECO:0007669"/>
    <property type="project" value="TreeGrafter"/>
</dbReference>
<dbReference type="AlphaFoldDB" id="A0AAV3R5N4"/>
<dbReference type="InterPro" id="IPR001841">
    <property type="entry name" value="Znf_RING"/>
</dbReference>
<evidence type="ECO:0000256" key="3">
    <source>
        <dbReference type="ARBA" id="ARBA00022833"/>
    </source>
</evidence>
<dbReference type="PROSITE" id="PS50089">
    <property type="entry name" value="ZF_RING_2"/>
    <property type="match status" value="1"/>
</dbReference>
<dbReference type="InterPro" id="IPR013083">
    <property type="entry name" value="Znf_RING/FYVE/PHD"/>
</dbReference>
<evidence type="ECO:0000313" key="7">
    <source>
        <dbReference type="EMBL" id="GAA0170626.1"/>
    </source>
</evidence>
<dbReference type="PANTHER" id="PTHR45969:SF33">
    <property type="entry name" value="RING ZINC FINGER PROTEIN-RELATED"/>
    <property type="match status" value="1"/>
</dbReference>
<dbReference type="EMBL" id="BAABME010007326">
    <property type="protein sequence ID" value="GAA0170626.1"/>
    <property type="molecule type" value="Genomic_DNA"/>
</dbReference>
<dbReference type="SUPFAM" id="SSF57850">
    <property type="entry name" value="RING/U-box"/>
    <property type="match status" value="1"/>
</dbReference>
<sequence length="164" mass="19077">MGFPVGYTDIYIPKLLVHFLTLLSFFRKIISTFLAFFGLGDFLESENSIQPDPIGPKHDSLTAKFIRELLPVMKYSDIIEPPERCAVCLYDFDGNDEIRRLRNCVHIFHKNCLDRWLDHDQKTCPLCRTQFVPEDMQHAFNERLWLASGISDFYGEFSSLSYGL</sequence>
<dbReference type="PANTHER" id="PTHR45969">
    <property type="entry name" value="RING ZINC FINGER PROTEIN-RELATED"/>
    <property type="match status" value="1"/>
</dbReference>
<keyword evidence="5" id="KW-0812">Transmembrane</keyword>
<comment type="caution">
    <text evidence="7">The sequence shown here is derived from an EMBL/GenBank/DDBJ whole genome shotgun (WGS) entry which is preliminary data.</text>
</comment>
<evidence type="ECO:0000256" key="2">
    <source>
        <dbReference type="ARBA" id="ARBA00022771"/>
    </source>
</evidence>
<dbReference type="Gene3D" id="3.30.40.10">
    <property type="entry name" value="Zinc/RING finger domain, C3HC4 (zinc finger)"/>
    <property type="match status" value="1"/>
</dbReference>
<dbReference type="Proteomes" id="UP001454036">
    <property type="component" value="Unassembled WGS sequence"/>
</dbReference>
<evidence type="ECO:0000259" key="6">
    <source>
        <dbReference type="PROSITE" id="PS50089"/>
    </source>
</evidence>
<evidence type="ECO:0000256" key="5">
    <source>
        <dbReference type="SAM" id="Phobius"/>
    </source>
</evidence>
<keyword evidence="1" id="KW-0479">Metal-binding</keyword>
<organism evidence="7 8">
    <name type="scientific">Lithospermum erythrorhizon</name>
    <name type="common">Purple gromwell</name>
    <name type="synonym">Lithospermum officinale var. erythrorhizon</name>
    <dbReference type="NCBI Taxonomy" id="34254"/>
    <lineage>
        <taxon>Eukaryota</taxon>
        <taxon>Viridiplantae</taxon>
        <taxon>Streptophyta</taxon>
        <taxon>Embryophyta</taxon>
        <taxon>Tracheophyta</taxon>
        <taxon>Spermatophyta</taxon>
        <taxon>Magnoliopsida</taxon>
        <taxon>eudicotyledons</taxon>
        <taxon>Gunneridae</taxon>
        <taxon>Pentapetalae</taxon>
        <taxon>asterids</taxon>
        <taxon>lamiids</taxon>
        <taxon>Boraginales</taxon>
        <taxon>Boraginaceae</taxon>
        <taxon>Boraginoideae</taxon>
        <taxon>Lithospermeae</taxon>
        <taxon>Lithospermum</taxon>
    </lineage>
</organism>
<evidence type="ECO:0000313" key="8">
    <source>
        <dbReference type="Proteomes" id="UP001454036"/>
    </source>
</evidence>
<reference evidence="7 8" key="1">
    <citation type="submission" date="2024-01" db="EMBL/GenBank/DDBJ databases">
        <title>The complete chloroplast genome sequence of Lithospermum erythrorhizon: insights into the phylogenetic relationship among Boraginaceae species and the maternal lineages of purple gromwells.</title>
        <authorList>
            <person name="Okada T."/>
            <person name="Watanabe K."/>
        </authorList>
    </citation>
    <scope>NUCLEOTIDE SEQUENCE [LARGE SCALE GENOMIC DNA]</scope>
</reference>
<name>A0AAV3R5N4_LITER</name>
<evidence type="ECO:0000256" key="1">
    <source>
        <dbReference type="ARBA" id="ARBA00022723"/>
    </source>
</evidence>
<dbReference type="GO" id="GO:0061630">
    <property type="term" value="F:ubiquitin protein ligase activity"/>
    <property type="evidence" value="ECO:0007669"/>
    <property type="project" value="TreeGrafter"/>
</dbReference>
<protein>
    <recommendedName>
        <fullName evidence="6">RING-type domain-containing protein</fullName>
    </recommendedName>
</protein>
<keyword evidence="5" id="KW-1133">Transmembrane helix</keyword>
<evidence type="ECO:0000256" key="4">
    <source>
        <dbReference type="PROSITE-ProRule" id="PRU00175"/>
    </source>
</evidence>
<dbReference type="Pfam" id="PF13639">
    <property type="entry name" value="zf-RING_2"/>
    <property type="match status" value="1"/>
</dbReference>
<accession>A0AAV3R5N4</accession>
<keyword evidence="3" id="KW-0862">Zinc</keyword>
<gene>
    <name evidence="7" type="ORF">LIER_24849</name>
</gene>
<keyword evidence="2 4" id="KW-0863">Zinc-finger</keyword>
<keyword evidence="5" id="KW-0472">Membrane</keyword>
<feature type="domain" description="RING-type" evidence="6">
    <location>
        <begin position="85"/>
        <end position="128"/>
    </location>
</feature>
<dbReference type="GO" id="GO:0008270">
    <property type="term" value="F:zinc ion binding"/>
    <property type="evidence" value="ECO:0007669"/>
    <property type="project" value="UniProtKB-KW"/>
</dbReference>
<dbReference type="SMART" id="SM00184">
    <property type="entry name" value="RING"/>
    <property type="match status" value="1"/>
</dbReference>
<feature type="transmembrane region" description="Helical" evidence="5">
    <location>
        <begin position="15"/>
        <end position="39"/>
    </location>
</feature>